<feature type="signal peptide" evidence="1">
    <location>
        <begin position="1"/>
        <end position="21"/>
    </location>
</feature>
<dbReference type="STRING" id="7739.C3YAP9"/>
<dbReference type="AlphaFoldDB" id="C3YAP9"/>
<sequence length="188" mass="19779">MASPAVGVLCAVLLFVCTGDAARPYHQFEAVRTTPNFCPYHGVHYSDGEPVPGYSDDPCDVCRCDVMSLGSITCHPGPGCNWLPCFDAVHVPNQCCPICPNGPNCQADVSGKHVIISVGQTLEVNGHNCRAHPSGQIIPVGVQVEVDGRQCYCSPEGAGLQVMCTATTTTTLPTTTMTPARPTTSTTT</sequence>
<gene>
    <name evidence="2" type="ORF">BRAFLDRAFT_82429</name>
</gene>
<dbReference type="PANTHER" id="PTHR46252:SF3">
    <property type="entry name" value="KIELIN_CHORDIN-LIKE PROTEIN"/>
    <property type="match status" value="1"/>
</dbReference>
<dbReference type="InterPro" id="IPR042979">
    <property type="entry name" value="VWC2/VWC2L"/>
</dbReference>
<dbReference type="PANTHER" id="PTHR46252">
    <property type="entry name" value="BRORIN FAMILY MEMBER"/>
    <property type="match status" value="1"/>
</dbReference>
<protein>
    <recommendedName>
        <fullName evidence="3">VWFC domain-containing protein</fullName>
    </recommendedName>
</protein>
<organism>
    <name type="scientific">Branchiostoma floridae</name>
    <name type="common">Florida lancelet</name>
    <name type="synonym">Amphioxus</name>
    <dbReference type="NCBI Taxonomy" id="7739"/>
    <lineage>
        <taxon>Eukaryota</taxon>
        <taxon>Metazoa</taxon>
        <taxon>Chordata</taxon>
        <taxon>Cephalochordata</taxon>
        <taxon>Leptocardii</taxon>
        <taxon>Amphioxiformes</taxon>
        <taxon>Branchiostomatidae</taxon>
        <taxon>Branchiostoma</taxon>
    </lineage>
</organism>
<dbReference type="GO" id="GO:0045202">
    <property type="term" value="C:synapse"/>
    <property type="evidence" value="ECO:0007669"/>
    <property type="project" value="UniProtKB-SubCell"/>
</dbReference>
<reference evidence="2" key="1">
    <citation type="journal article" date="2008" name="Nature">
        <title>The amphioxus genome and the evolution of the chordate karyotype.</title>
        <authorList>
            <consortium name="US DOE Joint Genome Institute (JGI-PGF)"/>
            <person name="Putnam N.H."/>
            <person name="Butts T."/>
            <person name="Ferrier D.E.K."/>
            <person name="Furlong R.F."/>
            <person name="Hellsten U."/>
            <person name="Kawashima T."/>
            <person name="Robinson-Rechavi M."/>
            <person name="Shoguchi E."/>
            <person name="Terry A."/>
            <person name="Yu J.-K."/>
            <person name="Benito-Gutierrez E.L."/>
            <person name="Dubchak I."/>
            <person name="Garcia-Fernandez J."/>
            <person name="Gibson-Brown J.J."/>
            <person name="Grigoriev I.V."/>
            <person name="Horton A.C."/>
            <person name="de Jong P.J."/>
            <person name="Jurka J."/>
            <person name="Kapitonov V.V."/>
            <person name="Kohara Y."/>
            <person name="Kuroki Y."/>
            <person name="Lindquist E."/>
            <person name="Lucas S."/>
            <person name="Osoegawa K."/>
            <person name="Pennacchio L.A."/>
            <person name="Salamov A.A."/>
            <person name="Satou Y."/>
            <person name="Sauka-Spengler T."/>
            <person name="Schmutz J."/>
            <person name="Shin-I T."/>
            <person name="Toyoda A."/>
            <person name="Bronner-Fraser M."/>
            <person name="Fujiyama A."/>
            <person name="Holland L.Z."/>
            <person name="Holland P.W.H."/>
            <person name="Satoh N."/>
            <person name="Rokhsar D.S."/>
        </authorList>
    </citation>
    <scope>NUCLEOTIDE SEQUENCE [LARGE SCALE GENOMIC DNA]</scope>
    <source>
        <strain evidence="2">S238N-H82</strain>
        <tissue evidence="2">Testes</tissue>
    </source>
</reference>
<dbReference type="InParanoid" id="C3YAP9"/>
<accession>C3YAP9</accession>
<name>C3YAP9_BRAFL</name>
<evidence type="ECO:0008006" key="3">
    <source>
        <dbReference type="Google" id="ProtNLM"/>
    </source>
</evidence>
<feature type="chain" id="PRO_5002933562" description="VWFC domain-containing protein" evidence="1">
    <location>
        <begin position="22"/>
        <end position="188"/>
    </location>
</feature>
<dbReference type="Pfam" id="PF23334">
    <property type="entry name" value="VWC2L_2nd"/>
    <property type="match status" value="1"/>
</dbReference>
<evidence type="ECO:0000256" key="1">
    <source>
        <dbReference type="SAM" id="SignalP"/>
    </source>
</evidence>
<proteinExistence type="predicted"/>
<evidence type="ECO:0000313" key="2">
    <source>
        <dbReference type="EMBL" id="EEN62797.1"/>
    </source>
</evidence>
<keyword evidence="1" id="KW-0732">Signal</keyword>
<dbReference type="SUPFAM" id="SSF57603">
    <property type="entry name" value="FnI-like domain"/>
    <property type="match status" value="1"/>
</dbReference>
<dbReference type="GO" id="GO:0005576">
    <property type="term" value="C:extracellular region"/>
    <property type="evidence" value="ECO:0007669"/>
    <property type="project" value="UniProtKB-SubCell"/>
</dbReference>
<dbReference type="EMBL" id="GG666494">
    <property type="protein sequence ID" value="EEN62797.1"/>
    <property type="molecule type" value="Genomic_DNA"/>
</dbReference>